<protein>
    <submittedName>
        <fullName evidence="2">Uncharacterized protein</fullName>
    </submittedName>
</protein>
<dbReference type="HOGENOM" id="CLU_2497748_0_0_1"/>
<evidence type="ECO:0000313" key="2">
    <source>
        <dbReference type="EMBL" id="EQB52917.1"/>
    </source>
</evidence>
<accession>T0KBZ3</accession>
<comment type="caution">
    <text evidence="2">The sequence shown here is derived from an EMBL/GenBank/DDBJ whole genome shotgun (WGS) entry which is preliminary data.</text>
</comment>
<feature type="compositionally biased region" description="Basic and acidic residues" evidence="1">
    <location>
        <begin position="66"/>
        <end position="80"/>
    </location>
</feature>
<proteinExistence type="predicted"/>
<dbReference type="Proteomes" id="UP000015530">
    <property type="component" value="Unassembled WGS sequence"/>
</dbReference>
<feature type="region of interest" description="Disordered" evidence="1">
    <location>
        <begin position="56"/>
        <end position="86"/>
    </location>
</feature>
<evidence type="ECO:0000313" key="3">
    <source>
        <dbReference type="Proteomes" id="UP000015530"/>
    </source>
</evidence>
<dbReference type="AlphaFoldDB" id="T0KBZ3"/>
<evidence type="ECO:0000256" key="1">
    <source>
        <dbReference type="SAM" id="MobiDB-lite"/>
    </source>
</evidence>
<feature type="region of interest" description="Disordered" evidence="1">
    <location>
        <begin position="1"/>
        <end position="28"/>
    </location>
</feature>
<organism evidence="2 3">
    <name type="scientific">Colletotrichum gloeosporioides (strain Cg-14)</name>
    <name type="common">Anthracnose fungus</name>
    <name type="synonym">Glomerella cingulata</name>
    <dbReference type="NCBI Taxonomy" id="1237896"/>
    <lineage>
        <taxon>Eukaryota</taxon>
        <taxon>Fungi</taxon>
        <taxon>Dikarya</taxon>
        <taxon>Ascomycota</taxon>
        <taxon>Pezizomycotina</taxon>
        <taxon>Sordariomycetes</taxon>
        <taxon>Hypocreomycetidae</taxon>
        <taxon>Glomerellales</taxon>
        <taxon>Glomerellaceae</taxon>
        <taxon>Colletotrichum</taxon>
        <taxon>Colletotrichum gloeosporioides species complex</taxon>
    </lineage>
</organism>
<dbReference type="EMBL" id="AMYD01001491">
    <property type="protein sequence ID" value="EQB52917.1"/>
    <property type="molecule type" value="Genomic_DNA"/>
</dbReference>
<sequence length="86" mass="9689">MPQPLGYEASAIRKSGRGHRKAGTHTNPISLIHRRNECVWTDTEIIIDDLTTSWPHSVRFSAPEPKPVDDAGTRRRREVDNQGTLS</sequence>
<name>T0KBZ3_COLGC</name>
<reference evidence="3" key="1">
    <citation type="journal article" date="2013" name="Mol. Plant Microbe Interact.">
        <title>Global aspects of pacC regulation of pathogenicity genes in Colletotrichum gloeosporioides as revealed by transcriptome analysis.</title>
        <authorList>
            <person name="Alkan N."/>
            <person name="Meng X."/>
            <person name="Friedlander G."/>
            <person name="Reuveni E."/>
            <person name="Sukno S."/>
            <person name="Sherman A."/>
            <person name="Thon M."/>
            <person name="Fluhr R."/>
            <person name="Prusky D."/>
        </authorList>
    </citation>
    <scope>NUCLEOTIDE SEQUENCE [LARGE SCALE GENOMIC DNA]</scope>
    <source>
        <strain evidence="3">Cg-14</strain>
    </source>
</reference>
<gene>
    <name evidence="2" type="ORF">CGLO_07418</name>
</gene>
<feature type="compositionally biased region" description="Basic residues" evidence="1">
    <location>
        <begin position="14"/>
        <end position="23"/>
    </location>
</feature>